<organism evidence="1">
    <name type="scientific">Candidatus Methanophagaceae archaeon ANME-1 ERB6</name>
    <dbReference type="NCBI Taxonomy" id="2759912"/>
    <lineage>
        <taxon>Archaea</taxon>
        <taxon>Methanobacteriati</taxon>
        <taxon>Methanobacteriota</taxon>
        <taxon>Stenosarchaea group</taxon>
        <taxon>Methanomicrobia</taxon>
        <taxon>Candidatus Methanophagales</taxon>
        <taxon>Candidatus Methanophagaceae</taxon>
    </lineage>
</organism>
<dbReference type="EMBL" id="MT631500">
    <property type="protein sequence ID" value="QNO52079.1"/>
    <property type="molecule type" value="Genomic_DNA"/>
</dbReference>
<protein>
    <submittedName>
        <fullName evidence="1">Uncharacterized protein</fullName>
    </submittedName>
</protein>
<evidence type="ECO:0000313" key="1">
    <source>
        <dbReference type="EMBL" id="QNO52079.1"/>
    </source>
</evidence>
<proteinExistence type="predicted"/>
<name>A0A7G9YVP5_9EURY</name>
<reference evidence="1" key="1">
    <citation type="submission" date="2020-06" db="EMBL/GenBank/DDBJ databases">
        <title>Unique genomic features of the anaerobic methanotrophic archaea.</title>
        <authorList>
            <person name="Chadwick G.L."/>
            <person name="Skennerton C.T."/>
            <person name="Laso-Perez R."/>
            <person name="Leu A.O."/>
            <person name="Speth D.R."/>
            <person name="Yu H."/>
            <person name="Morgan-Lang C."/>
            <person name="Hatzenpichler R."/>
            <person name="Goudeau D."/>
            <person name="Malmstrom R."/>
            <person name="Brazelton W.J."/>
            <person name="Woyke T."/>
            <person name="Hallam S.J."/>
            <person name="Tyson G.W."/>
            <person name="Wegener G."/>
            <person name="Boetius A."/>
            <person name="Orphan V."/>
        </authorList>
    </citation>
    <scope>NUCLEOTIDE SEQUENCE</scope>
</reference>
<gene>
    <name evidence="1" type="ORF">IPGHNFGK_00035</name>
</gene>
<dbReference type="AlphaFoldDB" id="A0A7G9YVP5"/>
<accession>A0A7G9YVP5</accession>
<sequence length="423" mass="49561">MFQVLRKVDYDSLFDKELASWLDNQFQTKIAEQQQEQIKDKIEGLKFLDETAKMQKWGMELKKHAPKSLEESLFYICKSSTTYPYQNYVSRTSLSYTWPLFFEKFPLGQIWLPKISKRWWDEIWRGEKQIAQKTGYNAKHPEGFHPQEASGLQAENFPLTALNTLACGIYPLILCDYIHTSADIVFIYIPDRAFKHSQMIEGRTLFQEILWKIHHVFDDQWTFDGSRGPKTGANINFMNPIKQLGYFDGFLSQVSNRMSDIIAISDPFIREQLGMTINRAICDAQLCVTCELPYISKVFFFSCLDKLANLMVLLNMEANEIEAWKRLADEQFLNKEVLTTLKDIPGNAGEYLRWIIKHALEEMKFDDLSPQDLRDIRNSHHGYKLRPKTFERLMEKTGEINNDITLIVTPLILFFLSKKWKIK</sequence>